<dbReference type="EMBL" id="CAJHIT010000002">
    <property type="protein sequence ID" value="CAD6500159.1"/>
    <property type="molecule type" value="Genomic_DNA"/>
</dbReference>
<comment type="caution">
    <text evidence="3">The sequence shown here is derived from an EMBL/GenBank/DDBJ whole genome shotgun (WGS) entry which is preliminary data.</text>
</comment>
<protein>
    <submittedName>
        <fullName evidence="3">BgTH12-04262</fullName>
    </submittedName>
</protein>
<dbReference type="AlphaFoldDB" id="A0A9W4DE73"/>
<reference evidence="3" key="1">
    <citation type="submission" date="2020-10" db="EMBL/GenBank/DDBJ databases">
        <authorList>
            <person name="Muller C M."/>
        </authorList>
    </citation>
    <scope>NUCLEOTIDE SEQUENCE</scope>
    <source>
        <strain evidence="3">THUN-12</strain>
    </source>
</reference>
<proteinExistence type="predicted"/>
<feature type="transmembrane region" description="Helical" evidence="2">
    <location>
        <begin position="178"/>
        <end position="201"/>
    </location>
</feature>
<sequence length="273" mass="29266">MEKCLVFHNATQPQFLPPNDASTSTRQCPIFLSSLDWRQPRKCAKVSRPDKKEPSIEESNDRYPCQAGIISNSLACGTVSRSSAHLKDNATILRNSMAVGGLLAKKHMTTLTLTIISTATLAKFPIQFPPTAIPSPTLAVPTGAIAVVNPVVTAVVQTTSAVSAFRTSGVTRLPEPDLVLAVGIGLSVPCIALVVILLGILTWREREVRRDEERAAKNQAMLQGRSEGASTSVSTCGPCDSDIDIEQESKSVVDGERRVSGRSYARTTQLPSP</sequence>
<gene>
    <name evidence="3" type="ORF">BGTH12_LOCUS1517</name>
</gene>
<feature type="compositionally biased region" description="Basic and acidic residues" evidence="1">
    <location>
        <begin position="247"/>
        <end position="259"/>
    </location>
</feature>
<keyword evidence="2" id="KW-0812">Transmembrane</keyword>
<accession>A0A9W4DE73</accession>
<feature type="region of interest" description="Disordered" evidence="1">
    <location>
        <begin position="219"/>
        <end position="273"/>
    </location>
</feature>
<organism evidence="3 4">
    <name type="scientific">Blumeria graminis f. sp. triticale</name>
    <dbReference type="NCBI Taxonomy" id="1689686"/>
    <lineage>
        <taxon>Eukaryota</taxon>
        <taxon>Fungi</taxon>
        <taxon>Dikarya</taxon>
        <taxon>Ascomycota</taxon>
        <taxon>Pezizomycotina</taxon>
        <taxon>Leotiomycetes</taxon>
        <taxon>Erysiphales</taxon>
        <taxon>Erysiphaceae</taxon>
        <taxon>Blumeria</taxon>
    </lineage>
</organism>
<evidence type="ECO:0000313" key="4">
    <source>
        <dbReference type="Proteomes" id="UP000683417"/>
    </source>
</evidence>
<name>A0A9W4DE73_BLUGR</name>
<evidence type="ECO:0000256" key="2">
    <source>
        <dbReference type="SAM" id="Phobius"/>
    </source>
</evidence>
<keyword evidence="2" id="KW-0472">Membrane</keyword>
<keyword evidence="2" id="KW-1133">Transmembrane helix</keyword>
<evidence type="ECO:0000313" key="3">
    <source>
        <dbReference type="EMBL" id="CAD6500159.1"/>
    </source>
</evidence>
<evidence type="ECO:0000256" key="1">
    <source>
        <dbReference type="SAM" id="MobiDB-lite"/>
    </source>
</evidence>
<dbReference type="Proteomes" id="UP000683417">
    <property type="component" value="Unassembled WGS sequence"/>
</dbReference>